<dbReference type="NCBIfam" id="NF045728">
    <property type="entry name" value="glycosyl_F510_1955"/>
    <property type="match status" value="1"/>
</dbReference>
<dbReference type="Proteomes" id="UP000594468">
    <property type="component" value="Chromosome"/>
</dbReference>
<dbReference type="AlphaFoldDB" id="A0A7S8IFN3"/>
<keyword evidence="1" id="KW-1133">Transmembrane helix</keyword>
<evidence type="ECO:0000313" key="3">
    <source>
        <dbReference type="Proteomes" id="UP000594468"/>
    </source>
</evidence>
<feature type="transmembrane region" description="Helical" evidence="1">
    <location>
        <begin position="21"/>
        <end position="42"/>
    </location>
</feature>
<dbReference type="SUPFAM" id="SSF110296">
    <property type="entry name" value="Oligoxyloglucan reducing end-specific cellobiohydrolase"/>
    <property type="match status" value="1"/>
</dbReference>
<reference evidence="2 3" key="1">
    <citation type="submission" date="2020-02" db="EMBL/GenBank/DDBJ databases">
        <authorList>
            <person name="Zheng R.K."/>
            <person name="Sun C.M."/>
        </authorList>
    </citation>
    <scope>NUCLEOTIDE SEQUENCE [LARGE SCALE GENOMIC DNA]</scope>
    <source>
        <strain evidence="3">rifampicinis</strain>
    </source>
</reference>
<dbReference type="Gene3D" id="2.130.10.10">
    <property type="entry name" value="YVTN repeat-like/Quinoprotein amine dehydrogenase"/>
    <property type="match status" value="1"/>
</dbReference>
<proteinExistence type="predicted"/>
<evidence type="ECO:0000256" key="1">
    <source>
        <dbReference type="SAM" id="Phobius"/>
    </source>
</evidence>
<dbReference type="RefSeq" id="WP_195171197.1">
    <property type="nucleotide sequence ID" value="NZ_CP062983.1"/>
</dbReference>
<keyword evidence="1" id="KW-0812">Transmembrane</keyword>
<dbReference type="KEGG" id="pmet:G4Y79_01765"/>
<name>A0A7S8IFN3_9CHLR</name>
<evidence type="ECO:0008006" key="4">
    <source>
        <dbReference type="Google" id="ProtNLM"/>
    </source>
</evidence>
<keyword evidence="3" id="KW-1185">Reference proteome</keyword>
<sequence length="316" mass="33927">MAKKNTRNRREVKAQQKRQQQMMWIGVGIVAITLVIGLVFLINRTSSVAVAFPDIHGMSFTGDGGQLRVATHTGIVGYQNGNWSKPDLPVNDYMGYSGTENGFFSSGHPGAGSRLVNPIGLVESRDHGANITTINFSGETDFHVMGAAYYGETIYVLNPAPNSLLSAGLHYSLDSGQTWEQSAAEGLIEPPMQIAVHPSEASVLALATRGGVFLSNDFGATFTRISDANIVTSVAFDPDGERLLFGFDSLFSYALSDGQITSLAVSPDIDADQAILYIALNPLDDALAFATSDRDIFYSPDEGQSWEQIATDGMSN</sequence>
<keyword evidence="1" id="KW-0472">Membrane</keyword>
<accession>A0A7S8IFN3</accession>
<dbReference type="InterPro" id="IPR054817">
    <property type="entry name" value="Glycosyl_F510_1955-like"/>
</dbReference>
<evidence type="ECO:0000313" key="2">
    <source>
        <dbReference type="EMBL" id="QPC83128.1"/>
    </source>
</evidence>
<dbReference type="InterPro" id="IPR015943">
    <property type="entry name" value="WD40/YVTN_repeat-like_dom_sf"/>
</dbReference>
<protein>
    <recommendedName>
        <fullName evidence="4">Sortilin N-terminal domain-containing protein</fullName>
    </recommendedName>
</protein>
<dbReference type="EMBL" id="CP062983">
    <property type="protein sequence ID" value="QPC83128.1"/>
    <property type="molecule type" value="Genomic_DNA"/>
</dbReference>
<gene>
    <name evidence="2" type="ORF">G4Y79_01765</name>
</gene>
<organism evidence="2 3">
    <name type="scientific">Phototrophicus methaneseepsis</name>
    <dbReference type="NCBI Taxonomy" id="2710758"/>
    <lineage>
        <taxon>Bacteria</taxon>
        <taxon>Bacillati</taxon>
        <taxon>Chloroflexota</taxon>
        <taxon>Candidatus Thermofontia</taxon>
        <taxon>Phototrophicales</taxon>
        <taxon>Phototrophicaceae</taxon>
        <taxon>Phototrophicus</taxon>
    </lineage>
</organism>